<comment type="subcellular location">
    <subcellularLocation>
        <location evidence="1">Cell membrane</location>
        <topology evidence="1">Multi-pass membrane protein</topology>
    </subcellularLocation>
</comment>
<name>A0A1T5EAB0_9SPHI</name>
<dbReference type="InterPro" id="IPR003838">
    <property type="entry name" value="ABC3_permease_C"/>
</dbReference>
<feature type="domain" description="MacB-like periplasmic core" evidence="8">
    <location>
        <begin position="20"/>
        <end position="237"/>
    </location>
</feature>
<dbReference type="OrthoDB" id="1451596at2"/>
<feature type="domain" description="ABC3 transporter permease C-terminal" evidence="7">
    <location>
        <begin position="302"/>
        <end position="419"/>
    </location>
</feature>
<feature type="transmembrane region" description="Helical" evidence="6">
    <location>
        <begin position="352"/>
        <end position="373"/>
    </location>
</feature>
<dbReference type="RefSeq" id="WP_079717869.1">
    <property type="nucleotide sequence ID" value="NZ_FUYS01000009.1"/>
</dbReference>
<dbReference type="PANTHER" id="PTHR30572">
    <property type="entry name" value="MEMBRANE COMPONENT OF TRANSPORTER-RELATED"/>
    <property type="match status" value="1"/>
</dbReference>
<accession>A0A1T5EAB0</accession>
<dbReference type="EMBL" id="FUYS01000009">
    <property type="protein sequence ID" value="SKB80992.1"/>
    <property type="molecule type" value="Genomic_DNA"/>
</dbReference>
<keyword evidence="3 6" id="KW-0812">Transmembrane</keyword>
<sequence>MIKNYFKTAWRNLRKNRMFTTLNVIGLALGLTGFMLIAGYVLDELSYDRFHAHADRIVRANTHIKIGESKLEMARTSDMMGPVLHDEYPEVEAFARLYNSSGSKLMKKGDRWINEARVAHVDSTFFRLFSYQALQGDLAHALDAPNSVVLTRSAAKRYFNAVDVVGKTLETDDAGNTVYQVTGVIEDMPRNSHFNYDFLFSMENAEYGDWGAFLSHNFTTYLLLRSAADRPVLEEHLAHYVQKYCLPAAKQFMELSSMEEFRKQGNVFYYDVTPITDIHLHSNLMGELSPNGSMQYVYIFGAVSAFILLIACINFMNLSTARSANRAKDVGVRKILGSSRAGVAGQFLAESLLLAFGATLIAVGIVILVTPLFNELSGKAFRASDFLTIKTLPLIILLALFVGILAGYYPAAYLSRFNPLGALKSRAIVSSGKSPLRSGLVVFQFATSIVLIVGTLIVTAQLRYIQHKKLGYDRENMVVIGDFNVLGNQAKAFREEILKLPGVKAATISGYLPVSSSSRSDNSFSSESVMSATNSVSMQTWRVDDQYLPTFGLELVSGRNFSAARPADSAAVILNETAAKHFGYGNDAIGKKIYFTFGGDVQSYDIIGVVKDFNFESLRDPVTPLGFFLANHPAQAAFKVETANLPTLLSRMEDTWNKMAPGFPFSYQFLDDAFDNMYRAERRVGQLSLAFAGMAIVIACLGLFGLAAFMAEQRTKEIGIRKVLGASVTGLIRLLSFDFLKLVGIAIILAIPVAWWAMSHWLEDFAYRIEIKWWMFAAAGLVAVLIALLTVSGQAIRAALTNPVDSLRDE</sequence>
<evidence type="ECO:0000256" key="4">
    <source>
        <dbReference type="ARBA" id="ARBA00022989"/>
    </source>
</evidence>
<evidence type="ECO:0000313" key="10">
    <source>
        <dbReference type="Proteomes" id="UP000190541"/>
    </source>
</evidence>
<feature type="transmembrane region" description="Helical" evidence="6">
    <location>
        <begin position="731"/>
        <end position="758"/>
    </location>
</feature>
<feature type="transmembrane region" description="Helical" evidence="6">
    <location>
        <begin position="21"/>
        <end position="42"/>
    </location>
</feature>
<feature type="transmembrane region" description="Helical" evidence="6">
    <location>
        <begin position="687"/>
        <end position="710"/>
    </location>
</feature>
<evidence type="ECO:0000256" key="2">
    <source>
        <dbReference type="ARBA" id="ARBA00022475"/>
    </source>
</evidence>
<feature type="domain" description="ABC3 transporter permease C-terminal" evidence="7">
    <location>
        <begin position="690"/>
        <end position="799"/>
    </location>
</feature>
<evidence type="ECO:0000256" key="1">
    <source>
        <dbReference type="ARBA" id="ARBA00004651"/>
    </source>
</evidence>
<dbReference type="GO" id="GO:0005886">
    <property type="term" value="C:plasma membrane"/>
    <property type="evidence" value="ECO:0007669"/>
    <property type="project" value="UniProtKB-SubCell"/>
</dbReference>
<dbReference type="Pfam" id="PF02687">
    <property type="entry name" value="FtsX"/>
    <property type="match status" value="2"/>
</dbReference>
<dbReference type="InterPro" id="IPR025857">
    <property type="entry name" value="MacB_PCD"/>
</dbReference>
<feature type="transmembrane region" description="Helical" evidence="6">
    <location>
        <begin position="436"/>
        <end position="458"/>
    </location>
</feature>
<evidence type="ECO:0000313" key="9">
    <source>
        <dbReference type="EMBL" id="SKB80992.1"/>
    </source>
</evidence>
<protein>
    <submittedName>
        <fullName evidence="9">Putative ABC transport system permease protein</fullName>
    </submittedName>
</protein>
<evidence type="ECO:0000256" key="5">
    <source>
        <dbReference type="ARBA" id="ARBA00023136"/>
    </source>
</evidence>
<dbReference type="Pfam" id="PF12704">
    <property type="entry name" value="MacB_PCD"/>
    <property type="match status" value="2"/>
</dbReference>
<dbReference type="InterPro" id="IPR050250">
    <property type="entry name" value="Macrolide_Exporter_MacB"/>
</dbReference>
<feature type="domain" description="MacB-like periplasmic core" evidence="8">
    <location>
        <begin position="450"/>
        <end position="614"/>
    </location>
</feature>
<dbReference type="STRING" id="623280.SAMN05660226_03213"/>
<keyword evidence="5 6" id="KW-0472">Membrane</keyword>
<proteinExistence type="predicted"/>
<feature type="transmembrane region" description="Helical" evidence="6">
    <location>
        <begin position="393"/>
        <end position="415"/>
    </location>
</feature>
<dbReference type="GO" id="GO:0022857">
    <property type="term" value="F:transmembrane transporter activity"/>
    <property type="evidence" value="ECO:0007669"/>
    <property type="project" value="TreeGrafter"/>
</dbReference>
<gene>
    <name evidence="9" type="ORF">SAMN05660226_03213</name>
</gene>
<dbReference type="Proteomes" id="UP000190541">
    <property type="component" value="Unassembled WGS sequence"/>
</dbReference>
<feature type="transmembrane region" description="Helical" evidence="6">
    <location>
        <begin position="296"/>
        <end position="318"/>
    </location>
</feature>
<keyword evidence="2" id="KW-1003">Cell membrane</keyword>
<evidence type="ECO:0000256" key="6">
    <source>
        <dbReference type="SAM" id="Phobius"/>
    </source>
</evidence>
<keyword evidence="10" id="KW-1185">Reference proteome</keyword>
<evidence type="ECO:0000259" key="8">
    <source>
        <dbReference type="Pfam" id="PF12704"/>
    </source>
</evidence>
<feature type="transmembrane region" description="Helical" evidence="6">
    <location>
        <begin position="773"/>
        <end position="791"/>
    </location>
</feature>
<dbReference type="AlphaFoldDB" id="A0A1T5EAB0"/>
<dbReference type="PANTHER" id="PTHR30572:SF18">
    <property type="entry name" value="ABC-TYPE MACROLIDE FAMILY EXPORT SYSTEM PERMEASE COMPONENT 2"/>
    <property type="match status" value="1"/>
</dbReference>
<evidence type="ECO:0000259" key="7">
    <source>
        <dbReference type="Pfam" id="PF02687"/>
    </source>
</evidence>
<reference evidence="9 10" key="1">
    <citation type="submission" date="2017-02" db="EMBL/GenBank/DDBJ databases">
        <authorList>
            <person name="Peterson S.W."/>
        </authorList>
    </citation>
    <scope>NUCLEOTIDE SEQUENCE [LARGE SCALE GENOMIC DNA]</scope>
    <source>
        <strain evidence="9 10">DSM 22899</strain>
    </source>
</reference>
<keyword evidence="4 6" id="KW-1133">Transmembrane helix</keyword>
<evidence type="ECO:0000256" key="3">
    <source>
        <dbReference type="ARBA" id="ARBA00022692"/>
    </source>
</evidence>
<organism evidence="9 10">
    <name type="scientific">Parapedobacter luteus</name>
    <dbReference type="NCBI Taxonomy" id="623280"/>
    <lineage>
        <taxon>Bacteria</taxon>
        <taxon>Pseudomonadati</taxon>
        <taxon>Bacteroidota</taxon>
        <taxon>Sphingobacteriia</taxon>
        <taxon>Sphingobacteriales</taxon>
        <taxon>Sphingobacteriaceae</taxon>
        <taxon>Parapedobacter</taxon>
    </lineage>
</organism>